<accession>A0AAV7M361</accession>
<sequence>MQRSRQVLWSKEHVRKCIKNSQEKNKEYFNNKYGTKEAHLNVGDWVRVKSVRKVAKGESKFGEPIRIKKVMRNTVILDDGSVCHMSRVAIAKACKQQFVQYDLLEGNNNKYWWLECDIDGNKDSRVIGELGARGCQEGVQTRINMGEFECNVNEREQNKNVVCGEVKKSCFGRVLRKPKPPGVPASSSAYASRCNVGRLSSSGPASREAPRISPDRRVPKCATALQAVSPTTSSVHCAVGSQPRVPRYVPRSTTHCSRGAPTRHEADPAHPGDLADRAPGCAANEVPHLSVRISDIAASSSRIFILPPAGCCSVTGHFNVLPTCSHVRPPCNRRAQGFRLHIGRTHRVSTAMAWDAESVSTGTRLPPLRFRHYPIMCRQWMAMSGRIYLLARVGAAF</sequence>
<feature type="compositionally biased region" description="Basic and acidic residues" evidence="1">
    <location>
        <begin position="262"/>
        <end position="276"/>
    </location>
</feature>
<evidence type="ECO:0000313" key="2">
    <source>
        <dbReference type="EMBL" id="KAJ1097897.1"/>
    </source>
</evidence>
<organism evidence="2 4">
    <name type="scientific">Pleurodeles waltl</name>
    <name type="common">Iberian ribbed newt</name>
    <dbReference type="NCBI Taxonomy" id="8319"/>
    <lineage>
        <taxon>Eukaryota</taxon>
        <taxon>Metazoa</taxon>
        <taxon>Chordata</taxon>
        <taxon>Craniata</taxon>
        <taxon>Vertebrata</taxon>
        <taxon>Euteleostomi</taxon>
        <taxon>Amphibia</taxon>
        <taxon>Batrachia</taxon>
        <taxon>Caudata</taxon>
        <taxon>Salamandroidea</taxon>
        <taxon>Salamandridae</taxon>
        <taxon>Pleurodelinae</taxon>
        <taxon>Pleurodeles</taxon>
    </lineage>
</organism>
<keyword evidence="4" id="KW-1185">Reference proteome</keyword>
<gene>
    <name evidence="2" type="ORF">NDU88_003013</name>
    <name evidence="3" type="ORF">NDU88_003015</name>
</gene>
<name>A0AAV7M361_PLEWA</name>
<dbReference type="AlphaFoldDB" id="A0AAV7M361"/>
<evidence type="ECO:0000313" key="3">
    <source>
        <dbReference type="EMBL" id="KAJ1097899.1"/>
    </source>
</evidence>
<evidence type="ECO:0000256" key="1">
    <source>
        <dbReference type="SAM" id="MobiDB-lite"/>
    </source>
</evidence>
<feature type="region of interest" description="Disordered" evidence="1">
    <location>
        <begin position="248"/>
        <end position="279"/>
    </location>
</feature>
<evidence type="ECO:0000313" key="4">
    <source>
        <dbReference type="Proteomes" id="UP001066276"/>
    </source>
</evidence>
<dbReference type="EMBL" id="JANPWB010000014">
    <property type="protein sequence ID" value="KAJ1097897.1"/>
    <property type="molecule type" value="Genomic_DNA"/>
</dbReference>
<proteinExistence type="predicted"/>
<protein>
    <submittedName>
        <fullName evidence="2">Uncharacterized protein</fullName>
    </submittedName>
</protein>
<feature type="region of interest" description="Disordered" evidence="1">
    <location>
        <begin position="196"/>
        <end position="216"/>
    </location>
</feature>
<dbReference type="Proteomes" id="UP001066276">
    <property type="component" value="Chromosome 10"/>
</dbReference>
<comment type="caution">
    <text evidence="2">The sequence shown here is derived from an EMBL/GenBank/DDBJ whole genome shotgun (WGS) entry which is preliminary data.</text>
</comment>
<reference evidence="2" key="1">
    <citation type="journal article" date="2022" name="bioRxiv">
        <title>Sequencing and chromosome-scale assembly of the giantPleurodeles waltlgenome.</title>
        <authorList>
            <person name="Brown T."/>
            <person name="Elewa A."/>
            <person name="Iarovenko S."/>
            <person name="Subramanian E."/>
            <person name="Araus A.J."/>
            <person name="Petzold A."/>
            <person name="Susuki M."/>
            <person name="Suzuki K.-i.T."/>
            <person name="Hayashi T."/>
            <person name="Toyoda A."/>
            <person name="Oliveira C."/>
            <person name="Osipova E."/>
            <person name="Leigh N.D."/>
            <person name="Simon A."/>
            <person name="Yun M.H."/>
        </authorList>
    </citation>
    <scope>NUCLEOTIDE SEQUENCE</scope>
    <source>
        <strain evidence="2">20211129_DDA</strain>
        <tissue evidence="2">Liver</tissue>
    </source>
</reference>
<dbReference type="EMBL" id="JANPWB010000014">
    <property type="protein sequence ID" value="KAJ1097899.1"/>
    <property type="molecule type" value="Genomic_DNA"/>
</dbReference>